<name>A0A5E4QLG0_9NEOP</name>
<feature type="compositionally biased region" description="Polar residues" evidence="2">
    <location>
        <begin position="60"/>
        <end position="71"/>
    </location>
</feature>
<dbReference type="Pfam" id="PF10650">
    <property type="entry name" value="zf-C3H1"/>
    <property type="match status" value="1"/>
</dbReference>
<feature type="coiled-coil region" evidence="1">
    <location>
        <begin position="610"/>
        <end position="637"/>
    </location>
</feature>
<protein>
    <recommendedName>
        <fullName evidence="3">Putative zinc-finger domain-containing protein</fullName>
    </recommendedName>
</protein>
<gene>
    <name evidence="4" type="ORF">LSINAPIS_LOCUS10003</name>
</gene>
<dbReference type="Proteomes" id="UP000324832">
    <property type="component" value="Unassembled WGS sequence"/>
</dbReference>
<feature type="compositionally biased region" description="Polar residues" evidence="2">
    <location>
        <begin position="290"/>
        <end position="300"/>
    </location>
</feature>
<evidence type="ECO:0000313" key="5">
    <source>
        <dbReference type="Proteomes" id="UP000324832"/>
    </source>
</evidence>
<accession>A0A5E4QLG0</accession>
<dbReference type="AlphaFoldDB" id="A0A5E4QLG0"/>
<organism evidence="4 5">
    <name type="scientific">Leptidea sinapis</name>
    <dbReference type="NCBI Taxonomy" id="189913"/>
    <lineage>
        <taxon>Eukaryota</taxon>
        <taxon>Metazoa</taxon>
        <taxon>Ecdysozoa</taxon>
        <taxon>Arthropoda</taxon>
        <taxon>Hexapoda</taxon>
        <taxon>Insecta</taxon>
        <taxon>Pterygota</taxon>
        <taxon>Neoptera</taxon>
        <taxon>Endopterygota</taxon>
        <taxon>Lepidoptera</taxon>
        <taxon>Glossata</taxon>
        <taxon>Ditrysia</taxon>
        <taxon>Papilionoidea</taxon>
        <taxon>Pieridae</taxon>
        <taxon>Dismorphiinae</taxon>
        <taxon>Leptidea</taxon>
    </lineage>
</organism>
<reference evidence="4 5" key="1">
    <citation type="submission" date="2017-07" db="EMBL/GenBank/DDBJ databases">
        <authorList>
            <person name="Talla V."/>
            <person name="Backstrom N."/>
        </authorList>
    </citation>
    <scope>NUCLEOTIDE SEQUENCE [LARGE SCALE GENOMIC DNA]</scope>
</reference>
<dbReference type="InterPro" id="IPR019607">
    <property type="entry name" value="Putative_zinc-finger_domain"/>
</dbReference>
<feature type="region of interest" description="Disordered" evidence="2">
    <location>
        <begin position="56"/>
        <end position="146"/>
    </location>
</feature>
<keyword evidence="1" id="KW-0175">Coiled coil</keyword>
<evidence type="ECO:0000256" key="1">
    <source>
        <dbReference type="SAM" id="Coils"/>
    </source>
</evidence>
<feature type="compositionally biased region" description="Low complexity" evidence="2">
    <location>
        <begin position="1"/>
        <end position="10"/>
    </location>
</feature>
<proteinExistence type="predicted"/>
<evidence type="ECO:0000256" key="2">
    <source>
        <dbReference type="SAM" id="MobiDB-lite"/>
    </source>
</evidence>
<feature type="region of interest" description="Disordered" evidence="2">
    <location>
        <begin position="1"/>
        <end position="20"/>
    </location>
</feature>
<feature type="compositionally biased region" description="Basic residues" evidence="2">
    <location>
        <begin position="115"/>
        <end position="124"/>
    </location>
</feature>
<sequence length="828" mass="94628">MACLEMQPENPESEREEGEIVDDIVDQLSDISSEEEYLMLQRLTMLENYNDVLERKKAKTSSIRTGNSTYISPRLPPMKKGSTKPQIVNNPKNEKFKSGNIRKKEQSSKFVNRPRNTRRKQVRGKKPDVKIVSESSEDSADDEYKNKRRRLADAVTFKKSNKSDACLKDRIAKMLRSSKFNQQESYIIRNSLVIVGCTPEKEISHDNKTDGLCNSKTEDINVNFGNTTQVVSQNQPDISIDNNARISTSLGSCDTVDSIDNETKNAIHIVSSSDDDLESLRQHALKTKSGKQNMPTSNEPSVIDNKVGSDDEDSDTAELRLICLRSSLLKRAMELKKKQKLQKRLSQSSIVQDEDKYKELDADNNNDSHTDVENVDMDIGSDMDEKPQLCVNDHNCNPNDTNIPEYKENKQDEIEEDEDLLRARLLTSLSKNLPNLIDLNPLQNVVDHDIDNSKIEPKKSIKLPEEKKFIIQLGNSDSETENEATRNLTKMHMKLAEQTEFQQKLDLFLKSTRMQVEKNTVPDTGQLQTLTKPIQKFVPKKMQHLPTSEQMEYNRLVKRMAELEKIKQARLLSKKVPDKDTLKPRNVSISSTEMINNKLEGKIASSRKMIAEESAKMLKLKEEAKKLSQRYKIVSTELKNITTAITLNKKQQRFVQNSLSKIRLQHQMLLKSSSNYKHNNTTTSLNATALRKLQKENHPSIKDHNNPSLLKTVKVSFVNNLNTNIIHTKQNLANYEKSVNLIKADNERVINIQETERKNVSNSEKNCTEVIKEEGENKECDIEKYISPLDAIQRTDWKEDPNAFLCPYEAGGSCRDSDCRFLHLNTLT</sequence>
<feature type="domain" description="Putative zinc-finger" evidence="3">
    <location>
        <begin position="805"/>
        <end position="824"/>
    </location>
</feature>
<dbReference type="EMBL" id="FZQP02003934">
    <property type="protein sequence ID" value="VVC99057.1"/>
    <property type="molecule type" value="Genomic_DNA"/>
</dbReference>
<feature type="region of interest" description="Disordered" evidence="2">
    <location>
        <begin position="286"/>
        <end position="315"/>
    </location>
</feature>
<evidence type="ECO:0000313" key="4">
    <source>
        <dbReference type="EMBL" id="VVC99057.1"/>
    </source>
</evidence>
<evidence type="ECO:0000259" key="3">
    <source>
        <dbReference type="Pfam" id="PF10650"/>
    </source>
</evidence>
<feature type="compositionally biased region" description="Basic and acidic residues" evidence="2">
    <location>
        <begin position="92"/>
        <end position="107"/>
    </location>
</feature>
<keyword evidence="5" id="KW-1185">Reference proteome</keyword>